<keyword evidence="2" id="KW-1185">Reference proteome</keyword>
<organism evidence="2 3">
    <name type="scientific">Priapulus caudatus</name>
    <name type="common">Priapulid worm</name>
    <dbReference type="NCBI Taxonomy" id="37621"/>
    <lineage>
        <taxon>Eukaryota</taxon>
        <taxon>Metazoa</taxon>
        <taxon>Ecdysozoa</taxon>
        <taxon>Scalidophora</taxon>
        <taxon>Priapulida</taxon>
        <taxon>Priapulimorpha</taxon>
        <taxon>Priapulimorphida</taxon>
        <taxon>Priapulidae</taxon>
        <taxon>Priapulus</taxon>
    </lineage>
</organism>
<dbReference type="RefSeq" id="XP_014677556.1">
    <property type="nucleotide sequence ID" value="XM_014822070.1"/>
</dbReference>
<sequence>MKTPKLLECHMRTSMLGINTAGNVLLSPTDRLTQPMFYEQLEATRLFVTVSRHTDEKEHSIEMQLPFIAKVMERYEGSFTIVPVFVGYLNLARQQKYGEIFAPYLANPENLFVISSDFCHWGRRFGYTPYNESRGEIYQFIEHLDRMGMDLIEKLDPAAFDNYLKTYKNTICGRIPIGILLSAVNTLRRNNDNEQKPTLRFLKYAQDRQCTSLNDSSVSFACGALTMQ</sequence>
<gene>
    <name evidence="3" type="primary">LOC106817402</name>
</gene>
<dbReference type="PANTHER" id="PTHR11060:SF0">
    <property type="entry name" value="PROTEIN MEMO1"/>
    <property type="match status" value="1"/>
</dbReference>
<dbReference type="NCBIfam" id="TIGR04336">
    <property type="entry name" value="AmmeMemoSam_B"/>
    <property type="match status" value="1"/>
</dbReference>
<dbReference type="Pfam" id="PF01875">
    <property type="entry name" value="Memo"/>
    <property type="match status" value="1"/>
</dbReference>
<dbReference type="PANTHER" id="PTHR11060">
    <property type="entry name" value="PROTEIN MEMO1"/>
    <property type="match status" value="1"/>
</dbReference>
<comment type="similarity">
    <text evidence="1">Belongs to the MEMO1 family.</text>
</comment>
<dbReference type="Gene3D" id="3.40.830.10">
    <property type="entry name" value="LigB-like"/>
    <property type="match status" value="1"/>
</dbReference>
<dbReference type="Proteomes" id="UP000695022">
    <property type="component" value="Unplaced"/>
</dbReference>
<protein>
    <submittedName>
        <fullName evidence="3">Protein MEMO1-like isoform X1</fullName>
    </submittedName>
</protein>
<accession>A0ABM1EZD5</accession>
<reference evidence="3" key="1">
    <citation type="submission" date="2025-08" db="UniProtKB">
        <authorList>
            <consortium name="RefSeq"/>
        </authorList>
    </citation>
    <scope>IDENTIFICATION</scope>
</reference>
<evidence type="ECO:0000256" key="1">
    <source>
        <dbReference type="ARBA" id="ARBA00006315"/>
    </source>
</evidence>
<proteinExistence type="inferred from homology"/>
<name>A0ABM1EZD5_PRICU</name>
<dbReference type="GeneID" id="106817402"/>
<evidence type="ECO:0000313" key="2">
    <source>
        <dbReference type="Proteomes" id="UP000695022"/>
    </source>
</evidence>
<dbReference type="InterPro" id="IPR002737">
    <property type="entry name" value="MEMO1_fam"/>
</dbReference>
<evidence type="ECO:0000313" key="3">
    <source>
        <dbReference type="RefSeq" id="XP_014677556.1"/>
    </source>
</evidence>
<dbReference type="CDD" id="cd07361">
    <property type="entry name" value="MEMO_like"/>
    <property type="match status" value="1"/>
</dbReference>